<reference evidence="4" key="2">
    <citation type="submission" date="2022-01" db="EMBL/GenBank/DDBJ databases">
        <authorList>
            <person name="Yamashiro T."/>
            <person name="Shiraishi A."/>
            <person name="Satake H."/>
            <person name="Nakayama K."/>
        </authorList>
    </citation>
    <scope>NUCLEOTIDE SEQUENCE</scope>
</reference>
<feature type="domain" description="Reverse transcriptase/retrotransposon-derived protein RNase H-like" evidence="3">
    <location>
        <begin position="337"/>
        <end position="385"/>
    </location>
</feature>
<feature type="compositionally biased region" description="Basic and acidic residues" evidence="1">
    <location>
        <begin position="510"/>
        <end position="523"/>
    </location>
</feature>
<dbReference type="InterPro" id="IPR000477">
    <property type="entry name" value="RT_dom"/>
</dbReference>
<dbReference type="Gene3D" id="3.30.70.270">
    <property type="match status" value="1"/>
</dbReference>
<comment type="caution">
    <text evidence="4">The sequence shown here is derived from an EMBL/GenBank/DDBJ whole genome shotgun (WGS) entry which is preliminary data.</text>
</comment>
<evidence type="ECO:0000259" key="2">
    <source>
        <dbReference type="Pfam" id="PF00078"/>
    </source>
</evidence>
<dbReference type="Gene3D" id="3.10.10.10">
    <property type="entry name" value="HIV Type 1 Reverse Transcriptase, subunit A, domain 1"/>
    <property type="match status" value="1"/>
</dbReference>
<gene>
    <name evidence="4" type="ORF">Tco_0654394</name>
</gene>
<evidence type="ECO:0000256" key="1">
    <source>
        <dbReference type="SAM" id="MobiDB-lite"/>
    </source>
</evidence>
<keyword evidence="4" id="KW-0695">RNA-directed DNA polymerase</keyword>
<dbReference type="InterPro" id="IPR043128">
    <property type="entry name" value="Rev_trsase/Diguanyl_cyclase"/>
</dbReference>
<evidence type="ECO:0000313" key="5">
    <source>
        <dbReference type="Proteomes" id="UP001151760"/>
    </source>
</evidence>
<dbReference type="PANTHER" id="PTHR24559">
    <property type="entry name" value="TRANSPOSON TY3-I GAG-POL POLYPROTEIN"/>
    <property type="match status" value="1"/>
</dbReference>
<sequence>MEPTATLQKAECHQSLQHGDRRKEALWGILAQVQQVPSSPQWPVHPEVPQVQQDRALCCDCRSKWQHKVANTTEGAMGATPKGKCVVLSVGAPGNFKRGLVHGQGCQVFLALRYPQARRRTSRKETDRESIVRDFPECSPRILPGLLKLVTRWEFQIDLVPGAAPVARAPYRLAPSEMKELSEQLQELSDKGFIRPSSSPWGAPVLFVKKKDGSFRMCIDYRELNKLTVKNRYPLPRIDDLFDQLQGSSIYSKIDLRSGYHQLRVENRTSRKRHFELDERKQKTLKAILELLKKEKFRGIHVDPAKIESIKDFWHLQRHLGDPSISRKNQVDWERTRRKTAFQLIKQKLCSAPILALPEGSEDFVVYCDASHKGLGAVLMQREKKELNMRQRRWLELLSDYDCDIRYHPGKANVVADAPEPSKARKPENIVNEDVGGMYPIGIVPQGRLEPVQGSRPPPPMRPVWSNCSITQEVGPRLGKPNLTGPELIQEKATEKIILIKQGMQAATQDDQKSSTDRKRKADGVQSWRQELCSRSHLGKESLELPQELSRVHHTFHVSNLKKCYADEPLVMPLEGIHVDDKLQFVEEPVEIMEREIKRLKRSRIPLVKVYWKL</sequence>
<keyword evidence="5" id="KW-1185">Reference proteome</keyword>
<name>A0ABQ4X380_9ASTR</name>
<keyword evidence="4" id="KW-0548">Nucleotidyltransferase</keyword>
<dbReference type="InterPro" id="IPR053134">
    <property type="entry name" value="RNA-dir_DNA_polymerase"/>
</dbReference>
<keyword evidence="4" id="KW-0808">Transferase</keyword>
<evidence type="ECO:0000313" key="4">
    <source>
        <dbReference type="EMBL" id="GJS59610.1"/>
    </source>
</evidence>
<dbReference type="Proteomes" id="UP001151760">
    <property type="component" value="Unassembled WGS sequence"/>
</dbReference>
<feature type="domain" description="Reverse transcriptase" evidence="2">
    <location>
        <begin position="208"/>
        <end position="291"/>
    </location>
</feature>
<dbReference type="InterPro" id="IPR043502">
    <property type="entry name" value="DNA/RNA_pol_sf"/>
</dbReference>
<organism evidence="4 5">
    <name type="scientific">Tanacetum coccineum</name>
    <dbReference type="NCBI Taxonomy" id="301880"/>
    <lineage>
        <taxon>Eukaryota</taxon>
        <taxon>Viridiplantae</taxon>
        <taxon>Streptophyta</taxon>
        <taxon>Embryophyta</taxon>
        <taxon>Tracheophyta</taxon>
        <taxon>Spermatophyta</taxon>
        <taxon>Magnoliopsida</taxon>
        <taxon>eudicotyledons</taxon>
        <taxon>Gunneridae</taxon>
        <taxon>Pentapetalae</taxon>
        <taxon>asterids</taxon>
        <taxon>campanulids</taxon>
        <taxon>Asterales</taxon>
        <taxon>Asteraceae</taxon>
        <taxon>Asteroideae</taxon>
        <taxon>Anthemideae</taxon>
        <taxon>Anthemidinae</taxon>
        <taxon>Tanacetum</taxon>
    </lineage>
</organism>
<dbReference type="PANTHER" id="PTHR24559:SF427">
    <property type="entry name" value="RNA-DIRECTED DNA POLYMERASE"/>
    <property type="match status" value="1"/>
</dbReference>
<reference evidence="4" key="1">
    <citation type="journal article" date="2022" name="Int. J. Mol. Sci.">
        <title>Draft Genome of Tanacetum Coccineum: Genomic Comparison of Closely Related Tanacetum-Family Plants.</title>
        <authorList>
            <person name="Yamashiro T."/>
            <person name="Shiraishi A."/>
            <person name="Nakayama K."/>
            <person name="Satake H."/>
        </authorList>
    </citation>
    <scope>NUCLEOTIDE SEQUENCE</scope>
</reference>
<dbReference type="EMBL" id="BQNB010009161">
    <property type="protein sequence ID" value="GJS59610.1"/>
    <property type="molecule type" value="Genomic_DNA"/>
</dbReference>
<evidence type="ECO:0000259" key="3">
    <source>
        <dbReference type="Pfam" id="PF17919"/>
    </source>
</evidence>
<dbReference type="SUPFAM" id="SSF56672">
    <property type="entry name" value="DNA/RNA polymerases"/>
    <property type="match status" value="1"/>
</dbReference>
<dbReference type="CDD" id="cd01647">
    <property type="entry name" value="RT_LTR"/>
    <property type="match status" value="1"/>
</dbReference>
<dbReference type="InterPro" id="IPR041577">
    <property type="entry name" value="RT_RNaseH_2"/>
</dbReference>
<protein>
    <submittedName>
        <fullName evidence="4">Reverse transcriptase domain-containing protein</fullName>
    </submittedName>
</protein>
<feature type="region of interest" description="Disordered" evidence="1">
    <location>
        <begin position="505"/>
        <end position="526"/>
    </location>
</feature>
<dbReference type="Pfam" id="PF17919">
    <property type="entry name" value="RT_RNaseH_2"/>
    <property type="match status" value="1"/>
</dbReference>
<proteinExistence type="predicted"/>
<accession>A0ABQ4X380</accession>
<dbReference type="Pfam" id="PF00078">
    <property type="entry name" value="RVT_1"/>
    <property type="match status" value="1"/>
</dbReference>
<dbReference type="GO" id="GO:0003964">
    <property type="term" value="F:RNA-directed DNA polymerase activity"/>
    <property type="evidence" value="ECO:0007669"/>
    <property type="project" value="UniProtKB-KW"/>
</dbReference>